<dbReference type="Gene3D" id="1.10.10.60">
    <property type="entry name" value="Homeodomain-like"/>
    <property type="match status" value="2"/>
</dbReference>
<dbReference type="EMBL" id="JXAK01000021">
    <property type="protein sequence ID" value="KIL40426.1"/>
    <property type="molecule type" value="Genomic_DNA"/>
</dbReference>
<dbReference type="InterPro" id="IPR011006">
    <property type="entry name" value="CheY-like_superfamily"/>
</dbReference>
<feature type="domain" description="Response regulatory" evidence="10">
    <location>
        <begin position="3"/>
        <end position="120"/>
    </location>
</feature>
<evidence type="ECO:0000256" key="6">
    <source>
        <dbReference type="ARBA" id="ARBA00023125"/>
    </source>
</evidence>
<keyword evidence="12" id="KW-1185">Reference proteome</keyword>
<dbReference type="SUPFAM" id="SSF46689">
    <property type="entry name" value="Homeodomain-like"/>
    <property type="match status" value="2"/>
</dbReference>
<name>A0ABR5AH94_9BACL</name>
<comment type="subcellular location">
    <subcellularLocation>
        <location evidence="1">Cytoplasm</location>
    </subcellularLocation>
</comment>
<dbReference type="InterPro" id="IPR051552">
    <property type="entry name" value="HptR"/>
</dbReference>
<dbReference type="SMART" id="SM00342">
    <property type="entry name" value="HTH_ARAC"/>
    <property type="match status" value="1"/>
</dbReference>
<reference evidence="11 12" key="1">
    <citation type="submission" date="2014-12" db="EMBL/GenBank/DDBJ databases">
        <title>Draft genome sequence of Paenibacillus kamchatkensis strain B-2647.</title>
        <authorList>
            <person name="Karlyshev A.V."/>
            <person name="Kudryashova E.B."/>
        </authorList>
    </citation>
    <scope>NUCLEOTIDE SEQUENCE [LARGE SCALE GENOMIC DNA]</scope>
    <source>
        <strain evidence="11 12">VKM B-2647</strain>
    </source>
</reference>
<dbReference type="Pfam" id="PF00072">
    <property type="entry name" value="Response_reg"/>
    <property type="match status" value="1"/>
</dbReference>
<dbReference type="Proteomes" id="UP000031967">
    <property type="component" value="Unassembled WGS sequence"/>
</dbReference>
<evidence type="ECO:0000256" key="8">
    <source>
        <dbReference type="PROSITE-ProRule" id="PRU00169"/>
    </source>
</evidence>
<keyword evidence="2" id="KW-0963">Cytoplasm</keyword>
<dbReference type="PANTHER" id="PTHR42713:SF3">
    <property type="entry name" value="TRANSCRIPTIONAL REGULATORY PROTEIN HPTR"/>
    <property type="match status" value="1"/>
</dbReference>
<protein>
    <recommendedName>
        <fullName evidence="13">DNA-binding response regulator</fullName>
    </recommendedName>
</protein>
<gene>
    <name evidence="11" type="ORF">SD70_13495</name>
</gene>
<evidence type="ECO:0000259" key="10">
    <source>
        <dbReference type="PROSITE" id="PS50110"/>
    </source>
</evidence>
<evidence type="ECO:0000313" key="11">
    <source>
        <dbReference type="EMBL" id="KIL40426.1"/>
    </source>
</evidence>
<feature type="domain" description="HTH araC/xylS-type" evidence="9">
    <location>
        <begin position="437"/>
        <end position="536"/>
    </location>
</feature>
<comment type="caution">
    <text evidence="11">The sequence shown here is derived from an EMBL/GenBank/DDBJ whole genome shotgun (WGS) entry which is preliminary data.</text>
</comment>
<keyword evidence="5" id="KW-0805">Transcription regulation</keyword>
<evidence type="ECO:0008006" key="13">
    <source>
        <dbReference type="Google" id="ProtNLM"/>
    </source>
</evidence>
<dbReference type="SMART" id="SM00448">
    <property type="entry name" value="REC"/>
    <property type="match status" value="1"/>
</dbReference>
<dbReference type="CDD" id="cd17536">
    <property type="entry name" value="REC_YesN-like"/>
    <property type="match status" value="1"/>
</dbReference>
<evidence type="ECO:0000259" key="9">
    <source>
        <dbReference type="PROSITE" id="PS01124"/>
    </source>
</evidence>
<evidence type="ECO:0000256" key="5">
    <source>
        <dbReference type="ARBA" id="ARBA00023015"/>
    </source>
</evidence>
<dbReference type="RefSeq" id="WP_041048072.1">
    <property type="nucleotide sequence ID" value="NZ_JXAK01000021.1"/>
</dbReference>
<evidence type="ECO:0000256" key="3">
    <source>
        <dbReference type="ARBA" id="ARBA00022553"/>
    </source>
</evidence>
<dbReference type="Gene3D" id="3.40.50.2300">
    <property type="match status" value="1"/>
</dbReference>
<dbReference type="InterPro" id="IPR018060">
    <property type="entry name" value="HTH_AraC"/>
</dbReference>
<sequence>MYKILIVDDEEEIREGIRDIIPWPELSFEFAGEAENGVEGLKMCAMVQPDVVLCDINMPVMNGFELTEEIVRLYPQIKVIVLTGYDYFEYAQHAIKLNVYDYVLKPITPDEMMQLLVKVKQDLDHERLAEETAAQIKEQLEMSIPLLRERYLNLWIIGKLEPEELDARLSSVHAQLSGDLWSVLVLDLEQQHLSRFVPGEELLHFALTNIIKECVHQAGFTGEPFVSPKYQLVLITAIAGDDLPSMKWKFQELSETVRLETERFLNVPIAVGLGFVGSRTEVPHMYASALRALDYRFIMGIDQVLYIEDLERRETYSAAVSDTISLLRDEIVKQLRIASKQDMKQLLDGYFGELQKAGIERELSIVHVIELVSLLSKEYYESSHTRSEAENGDLHPITQILRFSTLDQIKAWLVEWCMKVISRLSENREDASAQIVNEAIQYIEANHANIDLSIQLLCEHLHVSQSYFCYLFKKQTGSTFLEYLTRTRIDKAKVLLRTTNKKNYEVAEEIGFGNVHYFSVVFKKVTGVTSSEYRTQT</sequence>
<keyword evidence="6" id="KW-0238">DNA-binding</keyword>
<dbReference type="InterPro" id="IPR009057">
    <property type="entry name" value="Homeodomain-like_sf"/>
</dbReference>
<keyword evidence="7" id="KW-0804">Transcription</keyword>
<dbReference type="InterPro" id="IPR001789">
    <property type="entry name" value="Sig_transdc_resp-reg_receiver"/>
</dbReference>
<dbReference type="PANTHER" id="PTHR42713">
    <property type="entry name" value="HISTIDINE KINASE-RELATED"/>
    <property type="match status" value="1"/>
</dbReference>
<evidence type="ECO:0000256" key="7">
    <source>
        <dbReference type="ARBA" id="ARBA00023163"/>
    </source>
</evidence>
<dbReference type="PROSITE" id="PS50110">
    <property type="entry name" value="RESPONSE_REGULATORY"/>
    <property type="match status" value="1"/>
</dbReference>
<evidence type="ECO:0000256" key="1">
    <source>
        <dbReference type="ARBA" id="ARBA00004496"/>
    </source>
</evidence>
<accession>A0ABR5AH94</accession>
<feature type="modified residue" description="4-aspartylphosphate" evidence="8">
    <location>
        <position position="55"/>
    </location>
</feature>
<evidence type="ECO:0000313" key="12">
    <source>
        <dbReference type="Proteomes" id="UP000031967"/>
    </source>
</evidence>
<dbReference type="PROSITE" id="PS01124">
    <property type="entry name" value="HTH_ARAC_FAMILY_2"/>
    <property type="match status" value="1"/>
</dbReference>
<evidence type="ECO:0000256" key="2">
    <source>
        <dbReference type="ARBA" id="ARBA00022490"/>
    </source>
</evidence>
<keyword evidence="3 8" id="KW-0597">Phosphoprotein</keyword>
<proteinExistence type="predicted"/>
<dbReference type="Pfam" id="PF12833">
    <property type="entry name" value="HTH_18"/>
    <property type="match status" value="1"/>
</dbReference>
<organism evidence="11 12">
    <name type="scientific">Gordoniibacillus kamchatkensis</name>
    <dbReference type="NCBI Taxonomy" id="1590651"/>
    <lineage>
        <taxon>Bacteria</taxon>
        <taxon>Bacillati</taxon>
        <taxon>Bacillota</taxon>
        <taxon>Bacilli</taxon>
        <taxon>Bacillales</taxon>
        <taxon>Paenibacillaceae</taxon>
        <taxon>Gordoniibacillus</taxon>
    </lineage>
</organism>
<keyword evidence="4" id="KW-0902">Two-component regulatory system</keyword>
<dbReference type="SUPFAM" id="SSF52172">
    <property type="entry name" value="CheY-like"/>
    <property type="match status" value="1"/>
</dbReference>
<evidence type="ECO:0000256" key="4">
    <source>
        <dbReference type="ARBA" id="ARBA00023012"/>
    </source>
</evidence>